<dbReference type="PANTHER" id="PTHR15641:SF1">
    <property type="entry name" value="ELONGATOR COMPLEX PROTEIN 5"/>
    <property type="match status" value="1"/>
</dbReference>
<organism evidence="9 10">
    <name type="scientific">Xylocopa violacea</name>
    <name type="common">Violet carpenter bee</name>
    <name type="synonym">Apis violacea</name>
    <dbReference type="NCBI Taxonomy" id="135666"/>
    <lineage>
        <taxon>Eukaryota</taxon>
        <taxon>Metazoa</taxon>
        <taxon>Ecdysozoa</taxon>
        <taxon>Arthropoda</taxon>
        <taxon>Hexapoda</taxon>
        <taxon>Insecta</taxon>
        <taxon>Pterygota</taxon>
        <taxon>Neoptera</taxon>
        <taxon>Endopterygota</taxon>
        <taxon>Hymenoptera</taxon>
        <taxon>Apocrita</taxon>
        <taxon>Aculeata</taxon>
        <taxon>Apoidea</taxon>
        <taxon>Anthophila</taxon>
        <taxon>Apidae</taxon>
        <taxon>Xylocopa</taxon>
        <taxon>Xylocopa</taxon>
    </lineage>
</organism>
<gene>
    <name evidence="9" type="ORF">XYLVIOL_LOCUS5057</name>
</gene>
<evidence type="ECO:0000256" key="1">
    <source>
        <dbReference type="ARBA" id="ARBA00004123"/>
    </source>
</evidence>
<evidence type="ECO:0000256" key="2">
    <source>
        <dbReference type="ARBA" id="ARBA00004496"/>
    </source>
</evidence>
<keyword evidence="6" id="KW-0963">Cytoplasm</keyword>
<comment type="subcellular location">
    <subcellularLocation>
        <location evidence="2">Cytoplasm</location>
    </subcellularLocation>
    <subcellularLocation>
        <location evidence="1">Nucleus</location>
    </subcellularLocation>
</comment>
<keyword evidence="10" id="KW-1185">Reference proteome</keyword>
<name>A0ABP1NNR5_XYLVO</name>
<evidence type="ECO:0000313" key="9">
    <source>
        <dbReference type="EMBL" id="CAL7941534.1"/>
    </source>
</evidence>
<keyword evidence="8" id="KW-0539">Nucleus</keyword>
<dbReference type="EMBL" id="CAXAJV020001292">
    <property type="protein sequence ID" value="CAL7941534.1"/>
    <property type="molecule type" value="Genomic_DNA"/>
</dbReference>
<dbReference type="PANTHER" id="PTHR15641">
    <property type="entry name" value="ELONGATOR COMPLEX PROTEIN 5"/>
    <property type="match status" value="1"/>
</dbReference>
<reference evidence="9 10" key="1">
    <citation type="submission" date="2024-08" db="EMBL/GenBank/DDBJ databases">
        <authorList>
            <person name="Will J Nash"/>
            <person name="Angela Man"/>
            <person name="Seanna McTaggart"/>
            <person name="Kendall Baker"/>
            <person name="Tom Barker"/>
            <person name="Leah Catchpole"/>
            <person name="Alex Durrant"/>
            <person name="Karim Gharbi"/>
            <person name="Naomi Irish"/>
            <person name="Gemy Kaithakottil"/>
            <person name="Debby Ku"/>
            <person name="Aaliyah Providence"/>
            <person name="Felix Shaw"/>
            <person name="David Swarbreck"/>
            <person name="Chris Watkins"/>
            <person name="Ann M. McCartney"/>
            <person name="Giulio Formenti"/>
            <person name="Alice Mouton"/>
            <person name="Noel Vella"/>
            <person name="Bjorn M von Reumont"/>
            <person name="Adriana Vella"/>
            <person name="Wilfried Haerty"/>
        </authorList>
    </citation>
    <scope>NUCLEOTIDE SEQUENCE [LARGE SCALE GENOMIC DNA]</scope>
</reference>
<evidence type="ECO:0000256" key="8">
    <source>
        <dbReference type="ARBA" id="ARBA00023242"/>
    </source>
</evidence>
<dbReference type="Pfam" id="PF10483">
    <property type="entry name" value="Elong_Iki1"/>
    <property type="match status" value="1"/>
</dbReference>
<evidence type="ECO:0000256" key="5">
    <source>
        <dbReference type="ARBA" id="ARBA00020264"/>
    </source>
</evidence>
<comment type="caution">
    <text evidence="9">The sequence shown here is derived from an EMBL/GenBank/DDBJ whole genome shotgun (WGS) entry which is preliminary data.</text>
</comment>
<evidence type="ECO:0000256" key="7">
    <source>
        <dbReference type="ARBA" id="ARBA00022694"/>
    </source>
</evidence>
<evidence type="ECO:0000256" key="3">
    <source>
        <dbReference type="ARBA" id="ARBA00005043"/>
    </source>
</evidence>
<evidence type="ECO:0000313" key="10">
    <source>
        <dbReference type="Proteomes" id="UP001642520"/>
    </source>
</evidence>
<dbReference type="Proteomes" id="UP001642520">
    <property type="component" value="Unassembled WGS sequence"/>
</dbReference>
<dbReference type="InterPro" id="IPR019519">
    <property type="entry name" value="Elp5"/>
</dbReference>
<comment type="similarity">
    <text evidence="4">Belongs to the ELP5 family.</text>
</comment>
<proteinExistence type="inferred from homology"/>
<sequence length="288" mass="33407">MTSIKMLPLLEGTKLIVLDEGVDAMYARMLIAGWLQMWKDKDPNRMVDLLLFSDPKSSFQNEPEPFMSYNVNIYDYYTVDINELDINAICEKDFNSLEHILGTVNVKSTVIIDCLTSLILFVGLSKALWFLEKLSKQVPQLICIYRRDFVQNKIPCIKTLGTTYVKIQKFSETNVNNNINYVVEFLHRKVGGGILRQEEIVNQSNITYNIKSEIFEQSKKSDSVCENHKQKIESSFRIEMNENEMKQRKEVVLPYTINTNATNTSKIHYQPEDIDDIDEEDPDDDLCF</sequence>
<evidence type="ECO:0000256" key="6">
    <source>
        <dbReference type="ARBA" id="ARBA00022490"/>
    </source>
</evidence>
<protein>
    <recommendedName>
        <fullName evidence="5">Elongator complex protein 5</fullName>
    </recommendedName>
</protein>
<keyword evidence="7" id="KW-0819">tRNA processing</keyword>
<accession>A0ABP1NNR5</accession>
<comment type="pathway">
    <text evidence="3">tRNA modification; 5-methoxycarbonylmethyl-2-thiouridine-tRNA biosynthesis.</text>
</comment>
<evidence type="ECO:0000256" key="4">
    <source>
        <dbReference type="ARBA" id="ARBA00009567"/>
    </source>
</evidence>